<dbReference type="GeneID" id="84693023"/>
<proteinExistence type="predicted"/>
<name>A0ABS1Z817_9GAMM</name>
<dbReference type="RefSeq" id="WP_040113362.1">
    <property type="nucleotide sequence ID" value="NZ_CP083449.1"/>
</dbReference>
<accession>A0ABS1Z817</accession>
<dbReference type="EMBL" id="JAFCXS010000010">
    <property type="protein sequence ID" value="MBM0748453.1"/>
    <property type="molecule type" value="Genomic_DNA"/>
</dbReference>
<organism evidence="1 2">
    <name type="scientific">Pantoea eucrina</name>
    <dbReference type="NCBI Taxonomy" id="472693"/>
    <lineage>
        <taxon>Bacteria</taxon>
        <taxon>Pseudomonadati</taxon>
        <taxon>Pseudomonadota</taxon>
        <taxon>Gammaproteobacteria</taxon>
        <taxon>Enterobacterales</taxon>
        <taxon>Erwiniaceae</taxon>
        <taxon>Pantoea</taxon>
    </lineage>
</organism>
<sequence length="151" mass="16848">MPLSAKQYRQYQLVALLSTGKPVEKALLLQQMACSEPTFVRDLREIRNSYQAEIRFNKSAGNYQMTGAGSLTPKIVKMMRESLALHDSAGAGQNLSASVILDKEAKKSVSLSLRLSVLRKIQLYANRHNLNRSQVIEWLVEQNLGKGGKKS</sequence>
<reference evidence="1 2" key="1">
    <citation type="submission" date="2021-01" db="EMBL/GenBank/DDBJ databases">
        <title>Complete genome sequence of Pantoea eucrina OB49, a heavy metal tolerant bacterium with PGPR potential isolated from wheat in Algeria.</title>
        <authorList>
            <person name="Lekired A."/>
            <person name="Ouzari I.H."/>
        </authorList>
    </citation>
    <scope>NUCLEOTIDE SEQUENCE [LARGE SCALE GENOMIC DNA]</scope>
    <source>
        <strain evidence="1 2">OB49</strain>
    </source>
</reference>
<gene>
    <name evidence="1" type="ORF">JJB79_13695</name>
</gene>
<dbReference type="Proteomes" id="UP000809137">
    <property type="component" value="Unassembled WGS sequence"/>
</dbReference>
<evidence type="ECO:0000313" key="1">
    <source>
        <dbReference type="EMBL" id="MBM0748453.1"/>
    </source>
</evidence>
<evidence type="ECO:0000313" key="2">
    <source>
        <dbReference type="Proteomes" id="UP000809137"/>
    </source>
</evidence>
<comment type="caution">
    <text evidence="1">The sequence shown here is derived from an EMBL/GenBank/DDBJ whole genome shotgun (WGS) entry which is preliminary data.</text>
</comment>
<keyword evidence="2" id="KW-1185">Reference proteome</keyword>
<protein>
    <submittedName>
        <fullName evidence="1">Tellurium resistance protein TerW</fullName>
    </submittedName>
</protein>